<dbReference type="EMBL" id="BOSL01000002">
    <property type="protein sequence ID" value="GIP52085.1"/>
    <property type="molecule type" value="Genomic_DNA"/>
</dbReference>
<keyword evidence="3" id="KW-1185">Reference proteome</keyword>
<evidence type="ECO:0000313" key="2">
    <source>
        <dbReference type="EMBL" id="GIP52085.1"/>
    </source>
</evidence>
<keyword evidence="1" id="KW-0472">Membrane</keyword>
<feature type="transmembrane region" description="Helical" evidence="1">
    <location>
        <begin position="28"/>
        <end position="48"/>
    </location>
</feature>
<evidence type="ECO:0000313" key="3">
    <source>
        <dbReference type="Proteomes" id="UP000679992"/>
    </source>
</evidence>
<protein>
    <submittedName>
        <fullName evidence="2">Uncharacterized protein</fullName>
    </submittedName>
</protein>
<sequence>MHKGEEEQDYTALFISFSQQAELWMRRLLICLIIALCLFQAALTIPGFRHLLSSAEKFEGVPVQRLDRP</sequence>
<comment type="caution">
    <text evidence="2">The sequence shown here is derived from an EMBL/GenBank/DDBJ whole genome shotgun (WGS) entry which is preliminary data.</text>
</comment>
<evidence type="ECO:0000256" key="1">
    <source>
        <dbReference type="SAM" id="Phobius"/>
    </source>
</evidence>
<gene>
    <name evidence="2" type="ORF">J42TS3_11200</name>
</gene>
<name>A0ABQ4M7Y9_9BACL</name>
<keyword evidence="1" id="KW-0812">Transmembrane</keyword>
<keyword evidence="1" id="KW-1133">Transmembrane helix</keyword>
<dbReference type="RefSeq" id="WP_213654033.1">
    <property type="nucleotide sequence ID" value="NZ_BOSL01000002.1"/>
</dbReference>
<dbReference type="Proteomes" id="UP000679992">
    <property type="component" value="Unassembled WGS sequence"/>
</dbReference>
<proteinExistence type="predicted"/>
<reference evidence="2 3" key="1">
    <citation type="submission" date="2021-03" db="EMBL/GenBank/DDBJ databases">
        <title>Antimicrobial resistance genes in bacteria isolated from Japanese honey, and their potential for conferring macrolide and lincosamide resistance in the American foulbrood pathogen Paenibacillus larvae.</title>
        <authorList>
            <person name="Okamoto M."/>
            <person name="Kumagai M."/>
            <person name="Kanamori H."/>
            <person name="Takamatsu D."/>
        </authorList>
    </citation>
    <scope>NUCLEOTIDE SEQUENCE [LARGE SCALE GENOMIC DNA]</scope>
    <source>
        <strain evidence="2 3">J42TS3</strain>
    </source>
</reference>
<organism evidence="2 3">
    <name type="scientific">Paenibacillus vini</name>
    <dbReference type="NCBI Taxonomy" id="1476024"/>
    <lineage>
        <taxon>Bacteria</taxon>
        <taxon>Bacillati</taxon>
        <taxon>Bacillota</taxon>
        <taxon>Bacilli</taxon>
        <taxon>Bacillales</taxon>
        <taxon>Paenibacillaceae</taxon>
        <taxon>Paenibacillus</taxon>
    </lineage>
</organism>
<accession>A0ABQ4M7Y9</accession>